<dbReference type="EC" id="3.5.1.87" evidence="8"/>
<dbReference type="EC" id="3.5.1.6" evidence="8"/>
<dbReference type="Pfam" id="PF01546">
    <property type="entry name" value="Peptidase_M20"/>
    <property type="match status" value="1"/>
</dbReference>
<dbReference type="InterPro" id="IPR002933">
    <property type="entry name" value="Peptidase_M20"/>
</dbReference>
<dbReference type="RefSeq" id="WP_309827055.1">
    <property type="nucleotide sequence ID" value="NZ_JAVIZX010000001.1"/>
</dbReference>
<dbReference type="GO" id="GO:0050538">
    <property type="term" value="F:N-carbamoyl-L-amino-acid hydrolase activity"/>
    <property type="evidence" value="ECO:0007669"/>
    <property type="project" value="UniProtKB-EC"/>
</dbReference>
<protein>
    <submittedName>
        <fullName evidence="8">N-carbamoyl-L-amino-acid hydrolase</fullName>
        <ecNumber evidence="8">3.5.1.6</ecNumber>
        <ecNumber evidence="8">3.5.1.87</ecNumber>
    </submittedName>
</protein>
<dbReference type="NCBIfam" id="TIGR01879">
    <property type="entry name" value="hydantase"/>
    <property type="match status" value="1"/>
</dbReference>
<evidence type="ECO:0000256" key="1">
    <source>
        <dbReference type="ARBA" id="ARBA00001936"/>
    </source>
</evidence>
<dbReference type="NCBIfam" id="NF006771">
    <property type="entry name" value="PRK09290.1-5"/>
    <property type="match status" value="1"/>
</dbReference>
<keyword evidence="9" id="KW-1185">Reference proteome</keyword>
<dbReference type="Proteomes" id="UP001267710">
    <property type="component" value="Unassembled WGS sequence"/>
</dbReference>
<keyword evidence="4" id="KW-0479">Metal-binding</keyword>
<dbReference type="SUPFAM" id="SSF53187">
    <property type="entry name" value="Zn-dependent exopeptidases"/>
    <property type="match status" value="1"/>
</dbReference>
<dbReference type="Gene3D" id="3.40.630.10">
    <property type="entry name" value="Zn peptidases"/>
    <property type="match status" value="1"/>
</dbReference>
<evidence type="ECO:0000256" key="6">
    <source>
        <dbReference type="ARBA" id="ARBA00023211"/>
    </source>
</evidence>
<comment type="subunit">
    <text evidence="3">Homodimer.</text>
</comment>
<name>A0ABU1I8F9_9BURK</name>
<dbReference type="SUPFAM" id="SSF55031">
    <property type="entry name" value="Bacterial exopeptidase dimerisation domain"/>
    <property type="match status" value="1"/>
</dbReference>
<evidence type="ECO:0000313" key="8">
    <source>
        <dbReference type="EMBL" id="MDR6213514.1"/>
    </source>
</evidence>
<comment type="caution">
    <text evidence="8">The sequence shown here is derived from an EMBL/GenBank/DDBJ whole genome shotgun (WGS) entry which is preliminary data.</text>
</comment>
<proteinExistence type="inferred from homology"/>
<comment type="similarity">
    <text evidence="2">Belongs to the peptidase M20 family.</text>
</comment>
<dbReference type="GO" id="GO:0003837">
    <property type="term" value="F:beta-ureidopropionase activity"/>
    <property type="evidence" value="ECO:0007669"/>
    <property type="project" value="UniProtKB-EC"/>
</dbReference>
<sequence>MDTRLPTAPPFPTPAASPAAPAPPQAAPADLPLDPARLWRRLEALSRFTRPDLPWTRRAFSPEFTAARAWLAGEFASAGLAVHTDAAGNLIGRREGRVPGSPALVSGSHSDTVLQGGRFDGILGVVAALEVAHALHDAGQTWHHPLEVVDFLAEEPTDHGVSCVGSRAQAGLLDVPLLQAADAQGETLAQALQRIGGAPERIDSARRAPGSVAAFVELHIEQGPVLEQEGLAIGAVTHIVGIHRVEVTVTGQPDHAGTTPMHLRHDALAGAAAIITLAHHRALALSQPGRYVVATVGRLAVEPNATNTVPGRVRMSLEVRSDDPQVLRTFVDELLQATAGEMQRCRVSAAARTLTQTQPTQADERVIAAIEQAARRHGHAHRRMPSGAGHDAVPMARLAPMGMVFIPCRGGRSHCAEEWSEPAQVLAGTQVLAAALQGLDAQLAAPPLQ</sequence>
<dbReference type="CDD" id="cd03884">
    <property type="entry name" value="M20_bAS"/>
    <property type="match status" value="1"/>
</dbReference>
<dbReference type="PANTHER" id="PTHR32494:SF19">
    <property type="entry name" value="ALLANTOATE DEIMINASE-RELATED"/>
    <property type="match status" value="1"/>
</dbReference>
<keyword evidence="6" id="KW-0464">Manganese</keyword>
<reference evidence="8 9" key="1">
    <citation type="submission" date="2023-08" db="EMBL/GenBank/DDBJ databases">
        <title>Functional and genomic diversity of the sorghum phyllosphere microbiome.</title>
        <authorList>
            <person name="Shade A."/>
        </authorList>
    </citation>
    <scope>NUCLEOTIDE SEQUENCE [LARGE SCALE GENOMIC DNA]</scope>
    <source>
        <strain evidence="8 9">SORGH_AS_0335</strain>
    </source>
</reference>
<dbReference type="PIRSF" id="PIRSF001235">
    <property type="entry name" value="Amidase_carbamoylase"/>
    <property type="match status" value="1"/>
</dbReference>
<evidence type="ECO:0000313" key="9">
    <source>
        <dbReference type="Proteomes" id="UP001267710"/>
    </source>
</evidence>
<comment type="cofactor">
    <cofactor evidence="1">
        <name>Mn(2+)</name>
        <dbReference type="ChEBI" id="CHEBI:29035"/>
    </cofactor>
</comment>
<keyword evidence="5 8" id="KW-0378">Hydrolase</keyword>
<feature type="compositionally biased region" description="Pro residues" evidence="7">
    <location>
        <begin position="7"/>
        <end position="26"/>
    </location>
</feature>
<gene>
    <name evidence="8" type="ORF">QE399_001203</name>
</gene>
<evidence type="ECO:0000256" key="5">
    <source>
        <dbReference type="ARBA" id="ARBA00022801"/>
    </source>
</evidence>
<dbReference type="InterPro" id="IPR010158">
    <property type="entry name" value="Amidase_Cbmase"/>
</dbReference>
<dbReference type="InterPro" id="IPR036264">
    <property type="entry name" value="Bact_exopeptidase_dim_dom"/>
</dbReference>
<dbReference type="PANTHER" id="PTHR32494">
    <property type="entry name" value="ALLANTOATE DEIMINASE-RELATED"/>
    <property type="match status" value="1"/>
</dbReference>
<evidence type="ECO:0000256" key="3">
    <source>
        <dbReference type="ARBA" id="ARBA00011738"/>
    </source>
</evidence>
<organism evidence="8 9">
    <name type="scientific">Paracidovorax wautersii</name>
    <dbReference type="NCBI Taxonomy" id="1177982"/>
    <lineage>
        <taxon>Bacteria</taxon>
        <taxon>Pseudomonadati</taxon>
        <taxon>Pseudomonadota</taxon>
        <taxon>Betaproteobacteria</taxon>
        <taxon>Burkholderiales</taxon>
        <taxon>Comamonadaceae</taxon>
        <taxon>Paracidovorax</taxon>
    </lineage>
</organism>
<evidence type="ECO:0000256" key="7">
    <source>
        <dbReference type="SAM" id="MobiDB-lite"/>
    </source>
</evidence>
<dbReference type="Gene3D" id="3.30.70.360">
    <property type="match status" value="1"/>
</dbReference>
<accession>A0ABU1I8F9</accession>
<evidence type="ECO:0000256" key="2">
    <source>
        <dbReference type="ARBA" id="ARBA00006153"/>
    </source>
</evidence>
<dbReference type="EMBL" id="JAVIZX010000001">
    <property type="protein sequence ID" value="MDR6213514.1"/>
    <property type="molecule type" value="Genomic_DNA"/>
</dbReference>
<feature type="region of interest" description="Disordered" evidence="7">
    <location>
        <begin position="1"/>
        <end position="31"/>
    </location>
</feature>
<evidence type="ECO:0000256" key="4">
    <source>
        <dbReference type="ARBA" id="ARBA00022723"/>
    </source>
</evidence>